<dbReference type="InterPro" id="IPR032783">
    <property type="entry name" value="AraC_lig"/>
</dbReference>
<name>A0AAW8J7D3_9GAMM</name>
<dbReference type="SUPFAM" id="SSF51215">
    <property type="entry name" value="Regulatory protein AraC"/>
    <property type="match status" value="1"/>
</dbReference>
<evidence type="ECO:0000313" key="7">
    <source>
        <dbReference type="Proteomes" id="UP001243844"/>
    </source>
</evidence>
<dbReference type="SMART" id="SM00342">
    <property type="entry name" value="HTH_ARAC"/>
    <property type="match status" value="1"/>
</dbReference>
<dbReference type="Gene3D" id="1.10.10.60">
    <property type="entry name" value="Homeodomain-like"/>
    <property type="match status" value="2"/>
</dbReference>
<dbReference type="SUPFAM" id="SSF46689">
    <property type="entry name" value="Homeodomain-like"/>
    <property type="match status" value="2"/>
</dbReference>
<dbReference type="GO" id="GO:0003700">
    <property type="term" value="F:DNA-binding transcription factor activity"/>
    <property type="evidence" value="ECO:0007669"/>
    <property type="project" value="InterPro"/>
</dbReference>
<evidence type="ECO:0000256" key="2">
    <source>
        <dbReference type="ARBA" id="ARBA00023125"/>
    </source>
</evidence>
<dbReference type="PROSITE" id="PS01124">
    <property type="entry name" value="HTH_ARAC_FAMILY_2"/>
    <property type="match status" value="1"/>
</dbReference>
<dbReference type="InterPro" id="IPR020449">
    <property type="entry name" value="Tscrpt_reg_AraC-type_HTH"/>
</dbReference>
<dbReference type="PANTHER" id="PTHR46796:SF7">
    <property type="entry name" value="ARAC FAMILY TRANSCRIPTIONAL REGULATOR"/>
    <property type="match status" value="1"/>
</dbReference>
<keyword evidence="4" id="KW-0804">Transcription</keyword>
<dbReference type="Pfam" id="PF12852">
    <property type="entry name" value="Cupin_6"/>
    <property type="match status" value="1"/>
</dbReference>
<keyword evidence="2" id="KW-0238">DNA-binding</keyword>
<gene>
    <name evidence="6" type="ORF">RFH47_09845</name>
</gene>
<sequence>MDALSTVLDDIQISKAEYIYLSTRNNWAFQLQQQSALIVYIVLSGEMYLELNQSPTYLTTGDIFLITTGQSHHCFPTPNQQLTEITNITPFFTQHSQQRVSIGSGQISPNLIMAIRCQIDSLMAQPLLNALPSSIHLHNQTGDKTPQWLEIGLSFLALETQSIRLGRAKIIDHLIGILFIECIRDYMQQVQDTQNWLNVLSHPQLSNALSAIHSHPERMWTVESLAECCCMSRSKFASLFHQCVGQSPLAYLQQHRLNLASHLLRHSQSPIKQIAHDVGYQSDTAFSQSFKKQFDMSPSLYRRHYHSEN</sequence>
<dbReference type="PRINTS" id="PR00032">
    <property type="entry name" value="HTHARAC"/>
</dbReference>
<dbReference type="Pfam" id="PF12833">
    <property type="entry name" value="HTH_18"/>
    <property type="match status" value="1"/>
</dbReference>
<dbReference type="RefSeq" id="WP_308976131.1">
    <property type="nucleotide sequence ID" value="NZ_JAVIDL010000016.1"/>
</dbReference>
<dbReference type="InterPro" id="IPR037923">
    <property type="entry name" value="HTH-like"/>
</dbReference>
<dbReference type="InterPro" id="IPR018060">
    <property type="entry name" value="HTH_AraC"/>
</dbReference>
<evidence type="ECO:0000256" key="4">
    <source>
        <dbReference type="ARBA" id="ARBA00023163"/>
    </source>
</evidence>
<proteinExistence type="predicted"/>
<comment type="caution">
    <text evidence="6">The sequence shown here is derived from an EMBL/GenBank/DDBJ whole genome shotgun (WGS) entry which is preliminary data.</text>
</comment>
<accession>A0AAW8J7D3</accession>
<reference evidence="6" key="1">
    <citation type="submission" date="2023-08" db="EMBL/GenBank/DDBJ databases">
        <title>Emergence of clinically-relevant ST2 carbapenem-resistant Acinetobacter baumannii strains in hospital sewages in Zhejiang, East of China.</title>
        <authorList>
            <person name="Kaichao C."/>
            <person name="Zhang R."/>
        </authorList>
    </citation>
    <scope>NUCLEOTIDE SEQUENCE</scope>
    <source>
        <strain evidence="6">M-RB-37</strain>
    </source>
</reference>
<dbReference type="GO" id="GO:0043565">
    <property type="term" value="F:sequence-specific DNA binding"/>
    <property type="evidence" value="ECO:0007669"/>
    <property type="project" value="InterPro"/>
</dbReference>
<dbReference type="PROSITE" id="PS00041">
    <property type="entry name" value="HTH_ARAC_FAMILY_1"/>
    <property type="match status" value="1"/>
</dbReference>
<dbReference type="Proteomes" id="UP001243844">
    <property type="component" value="Unassembled WGS sequence"/>
</dbReference>
<protein>
    <submittedName>
        <fullName evidence="6">AraC family transcriptional regulator</fullName>
    </submittedName>
</protein>
<evidence type="ECO:0000256" key="3">
    <source>
        <dbReference type="ARBA" id="ARBA00023159"/>
    </source>
</evidence>
<dbReference type="InterPro" id="IPR050204">
    <property type="entry name" value="AraC_XylS_family_regulators"/>
</dbReference>
<dbReference type="PANTHER" id="PTHR46796">
    <property type="entry name" value="HTH-TYPE TRANSCRIPTIONAL ACTIVATOR RHAS-RELATED"/>
    <property type="match status" value="1"/>
</dbReference>
<dbReference type="EMBL" id="JAVIDL010000016">
    <property type="protein sequence ID" value="MDQ8936031.1"/>
    <property type="molecule type" value="Genomic_DNA"/>
</dbReference>
<dbReference type="AlphaFoldDB" id="A0AAW8J7D3"/>
<evidence type="ECO:0000313" key="6">
    <source>
        <dbReference type="EMBL" id="MDQ8936031.1"/>
    </source>
</evidence>
<dbReference type="InterPro" id="IPR018062">
    <property type="entry name" value="HTH_AraC-typ_CS"/>
</dbReference>
<feature type="domain" description="HTH araC/xylS-type" evidence="5">
    <location>
        <begin position="206"/>
        <end position="304"/>
    </location>
</feature>
<keyword evidence="3" id="KW-0010">Activator</keyword>
<organism evidence="6 7">
    <name type="scientific">Acinetobacter rudis</name>
    <dbReference type="NCBI Taxonomy" id="632955"/>
    <lineage>
        <taxon>Bacteria</taxon>
        <taxon>Pseudomonadati</taxon>
        <taxon>Pseudomonadota</taxon>
        <taxon>Gammaproteobacteria</taxon>
        <taxon>Moraxellales</taxon>
        <taxon>Moraxellaceae</taxon>
        <taxon>Acinetobacter</taxon>
    </lineage>
</organism>
<keyword evidence="1" id="KW-0805">Transcription regulation</keyword>
<evidence type="ECO:0000256" key="1">
    <source>
        <dbReference type="ARBA" id="ARBA00023015"/>
    </source>
</evidence>
<dbReference type="InterPro" id="IPR009057">
    <property type="entry name" value="Homeodomain-like_sf"/>
</dbReference>
<evidence type="ECO:0000259" key="5">
    <source>
        <dbReference type="PROSITE" id="PS01124"/>
    </source>
</evidence>